<organism evidence="2 3">
    <name type="scientific">Okeanomitos corallinicola TIOX110</name>
    <dbReference type="NCBI Taxonomy" id="3133117"/>
    <lineage>
        <taxon>Bacteria</taxon>
        <taxon>Bacillati</taxon>
        <taxon>Cyanobacteriota</taxon>
        <taxon>Cyanophyceae</taxon>
        <taxon>Nostocales</taxon>
        <taxon>Aphanizomenonaceae</taxon>
        <taxon>Okeanomitos</taxon>
    </lineage>
</organism>
<evidence type="ECO:0000313" key="3">
    <source>
        <dbReference type="Proteomes" id="UP001483337"/>
    </source>
</evidence>
<dbReference type="Gene3D" id="2.150.10.10">
    <property type="entry name" value="Serralysin-like metalloprotease, C-terminal"/>
    <property type="match status" value="2"/>
</dbReference>
<dbReference type="InterPro" id="IPR028994">
    <property type="entry name" value="Integrin_alpha_N"/>
</dbReference>
<dbReference type="Pfam" id="PF13517">
    <property type="entry name" value="FG-GAP_3"/>
    <property type="match status" value="3"/>
</dbReference>
<sequence>MSISFNAPTESVENQPMAISFNAPTESVGNQPFAVDLADLNGDGNVDAVVTNSTDKTVSILLGDGTGDFVEAGSSPVGVSSAYNPIDVFIGDFNGDGKLDIATANFNLVELGTPSAAPSSNISILLGNGNGTFGPASIYGVPEAFTGTPLSAISLGDFNNDGLLDVAAGRFDDNNVYVFSGTGVGTFGHFESYNVGTTTRDIAVEDFNKDGNPDIAIVRSGTSVVSVQLGDGAGGFLSATNFNVGSEPRGVTASDIDGDGNLDLLVANSSSNNVSLLIGDGNGNFGAATNFSAGNGARAVAAGYIDSDNDLDLVVVNRDDNNISILLNTTVGDTLTGSSGNDRYDVDSTSDVVIGDAGIDTVVSTVTYTLGDNLERLLLIGDGDIDGTGNELDNNLTGNDGNNVLNGLGGQDYIYGYGGNDTLLGGDGNDFLFGGTGADRMIGGDGNDQYDVDDAGDVVIENANQGLDTVISSVTYTLGDNLERLTLTGNGNINGTGNGLNNRITGNDGINTLNGGGGVDYIYGQGGDDTLIGGAGNDFLFGGDGRNTFRFESSSDGLDRIADFDATDVNPALRDTIQISASGFAGLSDGGGASIDAAAFISGLGLGATSATTADHRFIYNTGSGALFFDVDGLGGSDGVQIATLTNAATLSASDIFVIA</sequence>
<dbReference type="PRINTS" id="PR00313">
    <property type="entry name" value="CABNDNGRPT"/>
</dbReference>
<keyword evidence="1" id="KW-0732">Signal</keyword>
<dbReference type="InterPro" id="IPR013517">
    <property type="entry name" value="FG-GAP"/>
</dbReference>
<dbReference type="RefSeq" id="WP_353932841.1">
    <property type="nucleotide sequence ID" value="NZ_CP150886.1"/>
</dbReference>
<dbReference type="InterPro" id="IPR018511">
    <property type="entry name" value="Hemolysin-typ_Ca-bd_CS"/>
</dbReference>
<dbReference type="PANTHER" id="PTHR46580">
    <property type="entry name" value="SENSOR KINASE-RELATED"/>
    <property type="match status" value="1"/>
</dbReference>
<dbReference type="SUPFAM" id="SSF69318">
    <property type="entry name" value="Integrin alpha N-terminal domain"/>
    <property type="match status" value="1"/>
</dbReference>
<dbReference type="Pfam" id="PF00353">
    <property type="entry name" value="HemolysinCabind"/>
    <property type="match status" value="3"/>
</dbReference>
<reference evidence="2 3" key="1">
    <citation type="submission" date="2024-04" db="EMBL/GenBank/DDBJ databases">
        <title>Okeanomitos corallinicola gen. &amp; sp. nov. (Nostocales, Cyanobacteria), a new toxic marine heterocyst-forming cyanobacterium from a coral reef.</title>
        <authorList>
            <person name="Li H."/>
            <person name="Li R."/>
            <person name="Kang J."/>
            <person name="Hii K.S."/>
            <person name="Mohamed H.F."/>
            <person name="Xu X."/>
            <person name="Luo Z."/>
        </authorList>
    </citation>
    <scope>NUCLEOTIDE SEQUENCE [LARGE SCALE GENOMIC DNA]</scope>
    <source>
        <strain evidence="2 3">TIOX110</strain>
    </source>
</reference>
<proteinExistence type="predicted"/>
<dbReference type="Gene3D" id="2.30.30.100">
    <property type="match status" value="1"/>
</dbReference>
<dbReference type="SUPFAM" id="SSF51120">
    <property type="entry name" value="beta-Roll"/>
    <property type="match status" value="2"/>
</dbReference>
<dbReference type="InterPro" id="IPR011049">
    <property type="entry name" value="Serralysin-like_metalloprot_C"/>
</dbReference>
<dbReference type="Gene3D" id="2.130.10.130">
    <property type="entry name" value="Integrin alpha, N-terminal"/>
    <property type="match status" value="1"/>
</dbReference>
<dbReference type="Proteomes" id="UP001483337">
    <property type="component" value="Chromosome"/>
</dbReference>
<dbReference type="InterPro" id="IPR001343">
    <property type="entry name" value="Hemolysn_Ca-bd"/>
</dbReference>
<evidence type="ECO:0000256" key="1">
    <source>
        <dbReference type="ARBA" id="ARBA00022729"/>
    </source>
</evidence>
<gene>
    <name evidence="2" type="ORF">WJM97_09720</name>
</gene>
<accession>A0ABZ2UYG4</accession>
<keyword evidence="3" id="KW-1185">Reference proteome</keyword>
<dbReference type="EMBL" id="CP150886">
    <property type="protein sequence ID" value="WZB89945.1"/>
    <property type="molecule type" value="Genomic_DNA"/>
</dbReference>
<name>A0ABZ2UYG4_9CYAN</name>
<dbReference type="PROSITE" id="PS00330">
    <property type="entry name" value="HEMOLYSIN_CALCIUM"/>
    <property type="match status" value="3"/>
</dbReference>
<evidence type="ECO:0000313" key="2">
    <source>
        <dbReference type="EMBL" id="WZB89945.1"/>
    </source>
</evidence>
<protein>
    <submittedName>
        <fullName evidence="2">FG-GAP-like repeat-containing protein</fullName>
    </submittedName>
</protein>